<dbReference type="CDD" id="cd18599">
    <property type="entry name" value="ABC_6TM_MRP5_8_9_D2"/>
    <property type="match status" value="1"/>
</dbReference>
<keyword evidence="9 11" id="KW-0472">Membrane</keyword>
<dbReference type="Pfam" id="PF00664">
    <property type="entry name" value="ABC_membrane"/>
    <property type="match status" value="2"/>
</dbReference>
<keyword evidence="6" id="KW-0547">Nucleotide-binding</keyword>
<dbReference type="PROSITE" id="PS50929">
    <property type="entry name" value="ABC_TM1F"/>
    <property type="match status" value="2"/>
</dbReference>
<reference evidence="14" key="2">
    <citation type="submission" date="2017-10" db="EMBL/GenBank/DDBJ databases">
        <title>Ladona fulva Genome sequencing and assembly.</title>
        <authorList>
            <person name="Murali S."/>
            <person name="Richards S."/>
            <person name="Bandaranaike D."/>
            <person name="Bellair M."/>
            <person name="Blankenburg K."/>
            <person name="Chao H."/>
            <person name="Dinh H."/>
            <person name="Doddapaneni H."/>
            <person name="Dugan-Rocha S."/>
            <person name="Elkadiri S."/>
            <person name="Gnanaolivu R."/>
            <person name="Hernandez B."/>
            <person name="Skinner E."/>
            <person name="Javaid M."/>
            <person name="Lee S."/>
            <person name="Li M."/>
            <person name="Ming W."/>
            <person name="Munidasa M."/>
            <person name="Muniz J."/>
            <person name="Nguyen L."/>
            <person name="Hughes D."/>
            <person name="Osuji N."/>
            <person name="Pu L.-L."/>
            <person name="Puazo M."/>
            <person name="Qu C."/>
            <person name="Quiroz J."/>
            <person name="Raj R."/>
            <person name="Weissenberger G."/>
            <person name="Xin Y."/>
            <person name="Zou X."/>
            <person name="Han Y."/>
            <person name="Worley K."/>
            <person name="Muzny D."/>
            <person name="Gibbs R."/>
        </authorList>
    </citation>
    <scope>NUCLEOTIDE SEQUENCE</scope>
    <source>
        <strain evidence="14">Sampled in the wild</strain>
    </source>
</reference>
<dbReference type="PANTHER" id="PTHR24223:SF447">
    <property type="entry name" value="MULTIDRUG RESISTANCE-ASSOCIATED PROTEIN 5"/>
    <property type="match status" value="1"/>
</dbReference>
<evidence type="ECO:0000256" key="3">
    <source>
        <dbReference type="ARBA" id="ARBA00022448"/>
    </source>
</evidence>
<protein>
    <recommendedName>
        <fullName evidence="16">Multidrug resistance-associated protein 5</fullName>
    </recommendedName>
</protein>
<evidence type="ECO:0000256" key="6">
    <source>
        <dbReference type="ARBA" id="ARBA00022741"/>
    </source>
</evidence>
<evidence type="ECO:0000259" key="12">
    <source>
        <dbReference type="PROSITE" id="PS50893"/>
    </source>
</evidence>
<dbReference type="InterPro" id="IPR050173">
    <property type="entry name" value="ABC_transporter_C-like"/>
</dbReference>
<keyword evidence="15" id="KW-1185">Reference proteome</keyword>
<name>A0A8K0P4X2_LADFU</name>
<dbReference type="Proteomes" id="UP000792457">
    <property type="component" value="Unassembled WGS sequence"/>
</dbReference>
<dbReference type="FunFam" id="1.20.1560.10:FF:000012">
    <property type="entry name" value="ATP binding cassette subfamily C member 5"/>
    <property type="match status" value="1"/>
</dbReference>
<dbReference type="SUPFAM" id="SSF90123">
    <property type="entry name" value="ABC transporter transmembrane region"/>
    <property type="match status" value="2"/>
</dbReference>
<dbReference type="InterPro" id="IPR017871">
    <property type="entry name" value="ABC_transporter-like_CS"/>
</dbReference>
<dbReference type="GO" id="GO:0016020">
    <property type="term" value="C:membrane"/>
    <property type="evidence" value="ECO:0007669"/>
    <property type="project" value="InterPro"/>
</dbReference>
<dbReference type="InterPro" id="IPR003439">
    <property type="entry name" value="ABC_transporter-like_ATP-bd"/>
</dbReference>
<evidence type="ECO:0000256" key="1">
    <source>
        <dbReference type="ARBA" id="ARBA00004127"/>
    </source>
</evidence>
<dbReference type="InterPro" id="IPR011527">
    <property type="entry name" value="ABC1_TM_dom"/>
</dbReference>
<dbReference type="EMBL" id="KZ308748">
    <property type="protein sequence ID" value="KAG8233856.1"/>
    <property type="molecule type" value="Genomic_DNA"/>
</dbReference>
<evidence type="ECO:0000256" key="2">
    <source>
        <dbReference type="ARBA" id="ARBA00009726"/>
    </source>
</evidence>
<evidence type="ECO:0000313" key="14">
    <source>
        <dbReference type="EMBL" id="KAG8233856.1"/>
    </source>
</evidence>
<dbReference type="PROSITE" id="PS00211">
    <property type="entry name" value="ABC_TRANSPORTER_1"/>
    <property type="match status" value="2"/>
</dbReference>
<keyword evidence="7" id="KW-0067">ATP-binding</keyword>
<dbReference type="SMART" id="SM00382">
    <property type="entry name" value="AAA"/>
    <property type="match status" value="2"/>
</dbReference>
<dbReference type="PROSITE" id="PS50893">
    <property type="entry name" value="ABC_TRANSPORTER_2"/>
    <property type="match status" value="2"/>
</dbReference>
<feature type="transmembrane region" description="Helical" evidence="11">
    <location>
        <begin position="796"/>
        <end position="818"/>
    </location>
</feature>
<dbReference type="InterPro" id="IPR003593">
    <property type="entry name" value="AAA+_ATPase"/>
</dbReference>
<dbReference type="GO" id="GO:0140359">
    <property type="term" value="F:ABC-type transporter activity"/>
    <property type="evidence" value="ECO:0007669"/>
    <property type="project" value="InterPro"/>
</dbReference>
<comment type="caution">
    <text evidence="14">The sequence shown here is derived from an EMBL/GenBank/DDBJ whole genome shotgun (WGS) entry which is preliminary data.</text>
</comment>
<evidence type="ECO:0000256" key="11">
    <source>
        <dbReference type="SAM" id="Phobius"/>
    </source>
</evidence>
<evidence type="ECO:0000256" key="7">
    <source>
        <dbReference type="ARBA" id="ARBA00022840"/>
    </source>
</evidence>
<sequence>MALHKWLSNGSIYLSFDEHRRCYDTEENDTPDANQETISKGRKLRRRSATKYLPAMKNLLPFRKSLSSKKVMPSNNAGLFSFISLSWLSSTMWKAYREGLTVDDLYDLQEMDLSERSARRLERMWCEEERKKGKNASLPLVVWRFVRTRSIVAMGLMVFAVIFQLLGPAWLQRMILDYVEDHSQSLEWGFSLVAMLFSSQLMRNVCFGGSYVLGLHTGVRVQGALQLLIYKKMLLLHSGGEKALSQVLTFCTNEQERIFEAVAMGVLILGTPVMFTMSVVYSCLILGPWALIGNLIILLFYPLMAVIASVTSHVRARTVRTTDKRVALMNEILNNIRLIKMYAWERSFNEKVIQVRDEERKELQKAAFLQSFSNTVTPSITLLASISTFLGHSLSGHPLLAKQAFTIFAVFTAMQFSVGTLPYGIKCLAEATISLRKMQKFLQRDNHTSNVVKSSKGQENENSDLVVIKNGSFAWDLAEEEVKKQPHSKKNTICKNRRGPKVKSNSKNEKGIFLGKDDEAEAPPITLQKISLSVKKGKLIGICGSVGSGKSSLLAAIMGDMRAVEGRVEVNGSVAVMLQQAWIFNDTLQENILFGLPMDQAKYKEVLNVCCLNRDLKLLPNGDMTEIGERGTNLSGGQKQRVSIARAVYADKDIYLLDDPLSAVDARVTRRIFELCIRGALREKTVLLSTHSMQANFTIILSECDEILFLKDGMITERGSHKELIDKGGDYFQMAKFDEAREKDEEEPKSGKLDKESSIDSNSNEETVQLGKLTSPEDHVMKIRGFRAFISHAKYCGGYCVVSGLLFLVFLFTLARLFSGIWLQIWLDHGDGLEEERRANMSVMNVTMTEDELIGSVNENPLLWMYQLVFGLSFVVMMLIGLFKGVGIARQLLLGSSLLHDTMLRKVMRCPISFFDVTPPGRILQRFSRDMDELDVRVPFFFEFVWQGLMFVITQLVLVCFIFPIFVIALISATGLFGFLDIWLNKGLKEAKKIDNFLKSPVLNHIASSMAGLAVIRTYGRQRVFLERFCQRLNRTLASEFMFRSSIRWFTFRMDMIAVVTVTLTALIVVLLRNSVSSAQAGLALSCVFSVSTFVPYVMQLKSEMQARFTSVERVLEYAEELEEEEDIVRTDQTKEGEVVCKNEVNKHPKDWPERGAIEFEDVQLRHRPNLPLVLINVNINISAGEKIGVVGRTGAGKSSLLSALLRLVKLSGGCIKIDEVDISQVTLNSLRSAIAIIPQDPVLFYGTLRYNLDPFSEYEDEKIWLAIEKSHLKEKITKEEKQLNMMVESEGENFSVGEKQLICLARALLRKNKVETVWLIETMKLNYKKCLILLLDEATASVDLETDALIQRTVREEFSTCTVITIAHRLHTITSYDRVVVMEGGKVAEFDSPSALMSKPDSLFHQMMQAAGILNVPESN</sequence>
<keyword evidence="4 11" id="KW-0812">Transmembrane</keyword>
<dbReference type="FunFam" id="1.20.1560.10:FF:000013">
    <property type="entry name" value="ABC transporter C family member 2"/>
    <property type="match status" value="1"/>
</dbReference>
<evidence type="ECO:0000256" key="5">
    <source>
        <dbReference type="ARBA" id="ARBA00022737"/>
    </source>
</evidence>
<dbReference type="CDD" id="cd18592">
    <property type="entry name" value="ABC_6TM_MRP5_8_9_D1"/>
    <property type="match status" value="1"/>
</dbReference>
<feature type="transmembrane region" description="Helical" evidence="11">
    <location>
        <begin position="151"/>
        <end position="171"/>
    </location>
</feature>
<dbReference type="FunFam" id="3.40.50.300:FF:000997">
    <property type="entry name" value="Multidrug resistance-associated protein 1"/>
    <property type="match status" value="1"/>
</dbReference>
<dbReference type="InterPro" id="IPR027417">
    <property type="entry name" value="P-loop_NTPase"/>
</dbReference>
<accession>A0A8K0P4X2</accession>
<dbReference type="OrthoDB" id="6500128at2759"/>
<evidence type="ECO:0000256" key="8">
    <source>
        <dbReference type="ARBA" id="ARBA00022989"/>
    </source>
</evidence>
<dbReference type="GO" id="GO:0012505">
    <property type="term" value="C:endomembrane system"/>
    <property type="evidence" value="ECO:0007669"/>
    <property type="project" value="UniProtKB-SubCell"/>
</dbReference>
<keyword evidence="5" id="KW-0677">Repeat</keyword>
<feature type="domain" description="ABC transmembrane type-1" evidence="13">
    <location>
        <begin position="151"/>
        <end position="422"/>
    </location>
</feature>
<evidence type="ECO:0000259" key="13">
    <source>
        <dbReference type="PROSITE" id="PS50929"/>
    </source>
</evidence>
<dbReference type="Pfam" id="PF00005">
    <property type="entry name" value="ABC_tran"/>
    <property type="match status" value="2"/>
</dbReference>
<feature type="transmembrane region" description="Helical" evidence="11">
    <location>
        <begin position="1078"/>
        <end position="1099"/>
    </location>
</feature>
<feature type="region of interest" description="Disordered" evidence="10">
    <location>
        <begin position="741"/>
        <end position="771"/>
    </location>
</feature>
<feature type="region of interest" description="Disordered" evidence="10">
    <location>
        <begin position="486"/>
        <end position="509"/>
    </location>
</feature>
<keyword evidence="8 11" id="KW-1133">Transmembrane helix</keyword>
<feature type="transmembrane region" description="Helical" evidence="11">
    <location>
        <begin position="1052"/>
        <end position="1072"/>
    </location>
</feature>
<dbReference type="CDD" id="cd03244">
    <property type="entry name" value="ABCC_MRP_domain2"/>
    <property type="match status" value="1"/>
</dbReference>
<dbReference type="SUPFAM" id="SSF52540">
    <property type="entry name" value="P-loop containing nucleoside triphosphate hydrolases"/>
    <property type="match status" value="2"/>
</dbReference>
<dbReference type="FunFam" id="3.40.50.300:FF:000074">
    <property type="entry name" value="Multidrug resistance-associated protein 5 isoform 1"/>
    <property type="match status" value="1"/>
</dbReference>
<gene>
    <name evidence="14" type="ORF">J437_LFUL006879</name>
</gene>
<feature type="compositionally biased region" description="Basic and acidic residues" evidence="10">
    <location>
        <begin position="741"/>
        <end position="758"/>
    </location>
</feature>
<evidence type="ECO:0000256" key="9">
    <source>
        <dbReference type="ARBA" id="ARBA00023136"/>
    </source>
</evidence>
<dbReference type="GO" id="GO:0016887">
    <property type="term" value="F:ATP hydrolysis activity"/>
    <property type="evidence" value="ECO:0007669"/>
    <property type="project" value="InterPro"/>
</dbReference>
<feature type="transmembrane region" description="Helical" evidence="11">
    <location>
        <begin position="863"/>
        <end position="883"/>
    </location>
</feature>
<proteinExistence type="inferred from homology"/>
<dbReference type="InterPro" id="IPR036640">
    <property type="entry name" value="ABC1_TM_sf"/>
</dbReference>
<feature type="transmembrane region" description="Helical" evidence="11">
    <location>
        <begin position="258"/>
        <end position="281"/>
    </location>
</feature>
<feature type="domain" description="ABC transporter" evidence="12">
    <location>
        <begin position="502"/>
        <end position="737"/>
    </location>
</feature>
<keyword evidence="3" id="KW-0813">Transport</keyword>
<organism evidence="14 15">
    <name type="scientific">Ladona fulva</name>
    <name type="common">Scarce chaser dragonfly</name>
    <name type="synonym">Libellula fulva</name>
    <dbReference type="NCBI Taxonomy" id="123851"/>
    <lineage>
        <taxon>Eukaryota</taxon>
        <taxon>Metazoa</taxon>
        <taxon>Ecdysozoa</taxon>
        <taxon>Arthropoda</taxon>
        <taxon>Hexapoda</taxon>
        <taxon>Insecta</taxon>
        <taxon>Pterygota</taxon>
        <taxon>Palaeoptera</taxon>
        <taxon>Odonata</taxon>
        <taxon>Epiprocta</taxon>
        <taxon>Anisoptera</taxon>
        <taxon>Libelluloidea</taxon>
        <taxon>Libellulidae</taxon>
        <taxon>Ladona</taxon>
    </lineage>
</organism>
<reference evidence="14" key="1">
    <citation type="submission" date="2013-04" db="EMBL/GenBank/DDBJ databases">
        <authorList>
            <person name="Qu J."/>
            <person name="Murali S.C."/>
            <person name="Bandaranaike D."/>
            <person name="Bellair M."/>
            <person name="Blankenburg K."/>
            <person name="Chao H."/>
            <person name="Dinh H."/>
            <person name="Doddapaneni H."/>
            <person name="Downs B."/>
            <person name="Dugan-Rocha S."/>
            <person name="Elkadiri S."/>
            <person name="Gnanaolivu R.D."/>
            <person name="Hernandez B."/>
            <person name="Javaid M."/>
            <person name="Jayaseelan J.C."/>
            <person name="Lee S."/>
            <person name="Li M."/>
            <person name="Ming W."/>
            <person name="Munidasa M."/>
            <person name="Muniz J."/>
            <person name="Nguyen L."/>
            <person name="Ongeri F."/>
            <person name="Osuji N."/>
            <person name="Pu L.-L."/>
            <person name="Puazo M."/>
            <person name="Qu C."/>
            <person name="Quiroz J."/>
            <person name="Raj R."/>
            <person name="Weissenberger G."/>
            <person name="Xin Y."/>
            <person name="Zou X."/>
            <person name="Han Y."/>
            <person name="Richards S."/>
            <person name="Worley K."/>
            <person name="Muzny D."/>
            <person name="Gibbs R."/>
        </authorList>
    </citation>
    <scope>NUCLEOTIDE SEQUENCE</scope>
    <source>
        <strain evidence="14">Sampled in the wild</strain>
    </source>
</reference>
<feature type="domain" description="ABC transporter" evidence="12">
    <location>
        <begin position="1158"/>
        <end position="1410"/>
    </location>
</feature>
<feature type="transmembrane region" description="Helical" evidence="11">
    <location>
        <begin position="956"/>
        <end position="982"/>
    </location>
</feature>
<dbReference type="GO" id="GO:0005524">
    <property type="term" value="F:ATP binding"/>
    <property type="evidence" value="ECO:0007669"/>
    <property type="project" value="UniProtKB-KW"/>
</dbReference>
<dbReference type="CDD" id="cd03250">
    <property type="entry name" value="ABCC_MRP_domain1"/>
    <property type="match status" value="1"/>
</dbReference>
<evidence type="ECO:0000313" key="15">
    <source>
        <dbReference type="Proteomes" id="UP000792457"/>
    </source>
</evidence>
<dbReference type="Gene3D" id="3.40.50.300">
    <property type="entry name" value="P-loop containing nucleotide triphosphate hydrolases"/>
    <property type="match status" value="2"/>
</dbReference>
<feature type="domain" description="ABC transmembrane type-1" evidence="13">
    <location>
        <begin position="804"/>
        <end position="1101"/>
    </location>
</feature>
<feature type="compositionally biased region" description="Basic residues" evidence="10">
    <location>
        <begin position="486"/>
        <end position="501"/>
    </location>
</feature>
<evidence type="ECO:0000256" key="10">
    <source>
        <dbReference type="SAM" id="MobiDB-lite"/>
    </source>
</evidence>
<dbReference type="Gene3D" id="1.20.1560.10">
    <property type="entry name" value="ABC transporter type 1, transmembrane domain"/>
    <property type="match status" value="2"/>
</dbReference>
<feature type="transmembrane region" description="Helical" evidence="11">
    <location>
        <begin position="287"/>
        <end position="310"/>
    </location>
</feature>
<dbReference type="PANTHER" id="PTHR24223">
    <property type="entry name" value="ATP-BINDING CASSETTE SUB-FAMILY C"/>
    <property type="match status" value="1"/>
</dbReference>
<comment type="similarity">
    <text evidence="2">Belongs to the ABC transporter superfamily. ABCC family. Conjugate transporter (TC 3.A.1.208) subfamily.</text>
</comment>
<comment type="subcellular location">
    <subcellularLocation>
        <location evidence="1">Endomembrane system</location>
        <topology evidence="1">Multi-pass membrane protein</topology>
    </subcellularLocation>
</comment>
<evidence type="ECO:0000256" key="4">
    <source>
        <dbReference type="ARBA" id="ARBA00022692"/>
    </source>
</evidence>
<evidence type="ECO:0008006" key="16">
    <source>
        <dbReference type="Google" id="ProtNLM"/>
    </source>
</evidence>